<organism evidence="1 2">
    <name type="scientific">Pocillopora damicornis</name>
    <name type="common">Cauliflower coral</name>
    <name type="synonym">Millepora damicornis</name>
    <dbReference type="NCBI Taxonomy" id="46731"/>
    <lineage>
        <taxon>Eukaryota</taxon>
        <taxon>Metazoa</taxon>
        <taxon>Cnidaria</taxon>
        <taxon>Anthozoa</taxon>
        <taxon>Hexacorallia</taxon>
        <taxon>Scleractinia</taxon>
        <taxon>Astrocoeniina</taxon>
        <taxon>Pocilloporidae</taxon>
        <taxon>Pocillopora</taxon>
    </lineage>
</organism>
<dbReference type="Proteomes" id="UP000275408">
    <property type="component" value="Unassembled WGS sequence"/>
</dbReference>
<reference evidence="1 2" key="1">
    <citation type="journal article" date="2018" name="Sci. Rep.">
        <title>Comparative analysis of the Pocillopora damicornis genome highlights role of immune system in coral evolution.</title>
        <authorList>
            <person name="Cunning R."/>
            <person name="Bay R.A."/>
            <person name="Gillette P."/>
            <person name="Baker A.C."/>
            <person name="Traylor-Knowles N."/>
        </authorList>
    </citation>
    <scope>NUCLEOTIDE SEQUENCE [LARGE SCALE GENOMIC DNA]</scope>
    <source>
        <strain evidence="1">RSMAS</strain>
        <tissue evidence="1">Whole animal</tissue>
    </source>
</reference>
<keyword evidence="2" id="KW-1185">Reference proteome</keyword>
<dbReference type="InterPro" id="IPR011990">
    <property type="entry name" value="TPR-like_helical_dom_sf"/>
</dbReference>
<feature type="non-terminal residue" evidence="1">
    <location>
        <position position="120"/>
    </location>
</feature>
<dbReference type="Gene3D" id="1.25.40.10">
    <property type="entry name" value="Tetratricopeptide repeat domain"/>
    <property type="match status" value="1"/>
</dbReference>
<accession>A0A3M6TSJ2</accession>
<evidence type="ECO:0008006" key="3">
    <source>
        <dbReference type="Google" id="ProtNLM"/>
    </source>
</evidence>
<gene>
    <name evidence="1" type="ORF">pdam_00015995</name>
</gene>
<dbReference type="AlphaFoldDB" id="A0A3M6TSJ2"/>
<evidence type="ECO:0000313" key="1">
    <source>
        <dbReference type="EMBL" id="RMX44373.1"/>
    </source>
</evidence>
<comment type="caution">
    <text evidence="1">The sequence shown here is derived from an EMBL/GenBank/DDBJ whole genome shotgun (WGS) entry which is preliminary data.</text>
</comment>
<name>A0A3M6TSJ2_POCDA</name>
<evidence type="ECO:0000313" key="2">
    <source>
        <dbReference type="Proteomes" id="UP000275408"/>
    </source>
</evidence>
<sequence>MKFGERRGDATDYANLRVVFQSLAKYERAQEYHEKALAMRMEIGDRKGETAVHRKFMPYGGKISGAILFNDQIRHIRTNNYTVEPLSTTTRKCIPINSQLNNSENEEHIFFTFSLIVTTS</sequence>
<protein>
    <recommendedName>
        <fullName evidence="3">Kinesin light chain</fullName>
    </recommendedName>
</protein>
<dbReference type="EMBL" id="RCHS01002992">
    <property type="protein sequence ID" value="RMX44373.1"/>
    <property type="molecule type" value="Genomic_DNA"/>
</dbReference>
<proteinExistence type="predicted"/>